<keyword evidence="5 6" id="KW-0472">Membrane</keyword>
<protein>
    <submittedName>
        <fullName evidence="7">POT family MFS transporter</fullName>
    </submittedName>
</protein>
<accession>A0ABU3K6V5</accession>
<evidence type="ECO:0000313" key="7">
    <source>
        <dbReference type="EMBL" id="MDT7042123.1"/>
    </source>
</evidence>
<feature type="transmembrane region" description="Helical" evidence="6">
    <location>
        <begin position="162"/>
        <end position="181"/>
    </location>
</feature>
<comment type="similarity">
    <text evidence="2">Belongs to the major facilitator superfamily. Proton-dependent oligopeptide transporter (POT/PTR) (TC 2.A.17) family.</text>
</comment>
<comment type="subcellular location">
    <subcellularLocation>
        <location evidence="1">Membrane</location>
        <topology evidence="1">Multi-pass membrane protein</topology>
    </subcellularLocation>
</comment>
<dbReference type="CDD" id="cd17347">
    <property type="entry name" value="MFS_SLC15A1_2_like"/>
    <property type="match status" value="1"/>
</dbReference>
<keyword evidence="3 6" id="KW-0812">Transmembrane</keyword>
<sequence>MNEAAERFSYYGMRAILVVFMTEYLLNHDGSIDVMGEAEARKYFHLFASAVYFFPILGSLVADVYWGKFRTIVVLSIVYCIGHLALAVDQTRLGLAVGLTLIAIGSGGIKPCVSANLGDQFGFANRHLLSKAFYWFYFSINLGAGISTLLTPWLLYHVGPHMAFGVPGLLMLLATWVFWIGRWEYAHIPPKGKEFLSELRTSENLHAIWRLIPIFIFSAFFWSLYDQTGSAWVLQAKHMDLFWLGIEWLPSQIQVVNPFLIMILIPIFSYAVYPWVERFYPLTPLRKIAIGFFITVVAFVLSAQIEMQIAEGLRPNIVWQLLAFVVMTSAEVMVSITCLEFSYTQAPRAMKSIVMALFLLSVSLGNAFTSLVNFFIQNEDGSSMLEGASYYWFFAGVMLGASMLFVWIAQRYQGQTYLQEEESEEK</sequence>
<feature type="transmembrane region" description="Helical" evidence="6">
    <location>
        <begin position="134"/>
        <end position="156"/>
    </location>
</feature>
<dbReference type="PROSITE" id="PS01022">
    <property type="entry name" value="PTR2_1"/>
    <property type="match status" value="1"/>
</dbReference>
<feature type="transmembrane region" description="Helical" evidence="6">
    <location>
        <begin position="255"/>
        <end position="276"/>
    </location>
</feature>
<feature type="transmembrane region" description="Helical" evidence="6">
    <location>
        <begin position="207"/>
        <end position="225"/>
    </location>
</feature>
<proteinExistence type="inferred from homology"/>
<dbReference type="RefSeq" id="WP_313832484.1">
    <property type="nucleotide sequence ID" value="NZ_JAQOUE010000001.1"/>
</dbReference>
<feature type="transmembrane region" description="Helical" evidence="6">
    <location>
        <begin position="69"/>
        <end position="87"/>
    </location>
</feature>
<dbReference type="InterPro" id="IPR000109">
    <property type="entry name" value="POT_fam"/>
</dbReference>
<feature type="transmembrane region" description="Helical" evidence="6">
    <location>
        <begin position="388"/>
        <end position="409"/>
    </location>
</feature>
<evidence type="ECO:0000256" key="6">
    <source>
        <dbReference type="SAM" id="Phobius"/>
    </source>
</evidence>
<comment type="caution">
    <text evidence="7">The sequence shown here is derived from an EMBL/GenBank/DDBJ whole genome shotgun (WGS) entry which is preliminary data.</text>
</comment>
<evidence type="ECO:0000256" key="2">
    <source>
        <dbReference type="ARBA" id="ARBA00005982"/>
    </source>
</evidence>
<organism evidence="7 8">
    <name type="scientific">Candidatus Nitronereus thalassa</name>
    <dbReference type="NCBI Taxonomy" id="3020898"/>
    <lineage>
        <taxon>Bacteria</taxon>
        <taxon>Pseudomonadati</taxon>
        <taxon>Nitrospirota</taxon>
        <taxon>Nitrospiria</taxon>
        <taxon>Nitrospirales</taxon>
        <taxon>Nitrospiraceae</taxon>
        <taxon>Candidatus Nitronereus</taxon>
    </lineage>
</organism>
<dbReference type="Pfam" id="PF00854">
    <property type="entry name" value="PTR2"/>
    <property type="match status" value="2"/>
</dbReference>
<feature type="transmembrane region" description="Helical" evidence="6">
    <location>
        <begin position="317"/>
        <end position="341"/>
    </location>
</feature>
<keyword evidence="8" id="KW-1185">Reference proteome</keyword>
<gene>
    <name evidence="7" type="ORF">PPG34_07140</name>
</gene>
<dbReference type="InterPro" id="IPR036259">
    <property type="entry name" value="MFS_trans_sf"/>
</dbReference>
<feature type="transmembrane region" description="Helical" evidence="6">
    <location>
        <begin position="43"/>
        <end position="62"/>
    </location>
</feature>
<evidence type="ECO:0000256" key="1">
    <source>
        <dbReference type="ARBA" id="ARBA00004141"/>
    </source>
</evidence>
<evidence type="ECO:0000256" key="5">
    <source>
        <dbReference type="ARBA" id="ARBA00023136"/>
    </source>
</evidence>
<dbReference type="SUPFAM" id="SSF103473">
    <property type="entry name" value="MFS general substrate transporter"/>
    <property type="match status" value="1"/>
</dbReference>
<evidence type="ECO:0000256" key="3">
    <source>
        <dbReference type="ARBA" id="ARBA00022692"/>
    </source>
</evidence>
<reference evidence="7 8" key="1">
    <citation type="journal article" date="2023" name="ISME J.">
        <title>Cultivation and genomic characterization of novel and ubiquitous marine nitrite-oxidizing bacteria from the Nitrospirales.</title>
        <authorList>
            <person name="Mueller A.J."/>
            <person name="Daebeler A."/>
            <person name="Herbold C.W."/>
            <person name="Kirkegaard R.H."/>
            <person name="Daims H."/>
        </authorList>
    </citation>
    <scope>NUCLEOTIDE SEQUENCE [LARGE SCALE GENOMIC DNA]</scope>
    <source>
        <strain evidence="7 8">EB</strain>
    </source>
</reference>
<dbReference type="EMBL" id="JAQOUE010000001">
    <property type="protein sequence ID" value="MDT7042123.1"/>
    <property type="molecule type" value="Genomic_DNA"/>
</dbReference>
<dbReference type="InterPro" id="IPR018456">
    <property type="entry name" value="PTR2_symporter_CS"/>
</dbReference>
<dbReference type="PANTHER" id="PTHR11654">
    <property type="entry name" value="OLIGOPEPTIDE TRANSPORTER-RELATED"/>
    <property type="match status" value="1"/>
</dbReference>
<evidence type="ECO:0000256" key="4">
    <source>
        <dbReference type="ARBA" id="ARBA00022989"/>
    </source>
</evidence>
<keyword evidence="4 6" id="KW-1133">Transmembrane helix</keyword>
<evidence type="ECO:0000313" key="8">
    <source>
        <dbReference type="Proteomes" id="UP001250932"/>
    </source>
</evidence>
<feature type="transmembrane region" description="Helical" evidence="6">
    <location>
        <begin position="353"/>
        <end position="376"/>
    </location>
</feature>
<dbReference type="Proteomes" id="UP001250932">
    <property type="component" value="Unassembled WGS sequence"/>
</dbReference>
<name>A0ABU3K6V5_9BACT</name>
<dbReference type="Gene3D" id="1.20.1250.20">
    <property type="entry name" value="MFS general substrate transporter like domains"/>
    <property type="match status" value="2"/>
</dbReference>
<feature type="transmembrane region" description="Helical" evidence="6">
    <location>
        <begin position="288"/>
        <end position="305"/>
    </location>
</feature>